<keyword evidence="5" id="KW-0378">Hydrolase</keyword>
<gene>
    <name evidence="11" type="primary">LOC118421690</name>
</gene>
<dbReference type="PANTHER" id="PTHR21472">
    <property type="entry name" value="ENDONUCLEASE DOMAIN-CONTAINING 1 PROTEIN ENDOD1"/>
    <property type="match status" value="1"/>
</dbReference>
<feature type="compositionally biased region" description="Pro residues" evidence="7">
    <location>
        <begin position="283"/>
        <end position="301"/>
    </location>
</feature>
<feature type="domain" description="DNA/RNA non-specific endonuclease/pyrophosphatase/phosphodiesterase" evidence="9">
    <location>
        <begin position="21"/>
        <end position="257"/>
    </location>
</feature>
<dbReference type="Pfam" id="PF01223">
    <property type="entry name" value="Endonuclease_NS"/>
    <property type="match status" value="2"/>
</dbReference>
<dbReference type="Proteomes" id="UP000001554">
    <property type="component" value="Chromosome 8"/>
</dbReference>
<reference evidence="11" key="2">
    <citation type="submission" date="2025-08" db="UniProtKB">
        <authorList>
            <consortium name="RefSeq"/>
        </authorList>
    </citation>
    <scope>IDENTIFICATION</scope>
    <source>
        <strain evidence="11">S238N-H82</strain>
        <tissue evidence="11">Testes</tissue>
    </source>
</reference>
<dbReference type="SMART" id="SM00892">
    <property type="entry name" value="Endonuclease_NS"/>
    <property type="match status" value="2"/>
</dbReference>
<dbReference type="PROSITE" id="PS01070">
    <property type="entry name" value="NUCLEASE_NON_SPEC"/>
    <property type="match status" value="1"/>
</dbReference>
<evidence type="ECO:0000256" key="3">
    <source>
        <dbReference type="ARBA" id="ARBA00022722"/>
    </source>
</evidence>
<evidence type="ECO:0000256" key="2">
    <source>
        <dbReference type="ARBA" id="ARBA00010052"/>
    </source>
</evidence>
<dbReference type="KEGG" id="bfo:118421690"/>
<comment type="similarity">
    <text evidence="2">Belongs to the DNA/RNA non-specific endonuclease family.</text>
</comment>
<dbReference type="GeneID" id="118421690"/>
<dbReference type="InterPro" id="IPR039015">
    <property type="entry name" value="ENDOD1"/>
</dbReference>
<dbReference type="GO" id="GO:0004519">
    <property type="term" value="F:endonuclease activity"/>
    <property type="evidence" value="ECO:0007669"/>
    <property type="project" value="UniProtKB-KW"/>
</dbReference>
<evidence type="ECO:0000256" key="4">
    <source>
        <dbReference type="ARBA" id="ARBA00022723"/>
    </source>
</evidence>
<dbReference type="InterPro" id="IPR020821">
    <property type="entry name" value="ENPP1-3/EXOG-like_nuc-like"/>
</dbReference>
<feature type="domain" description="ENPP1-3/EXOG-like endonuclease/phosphodiesterase" evidence="8">
    <location>
        <begin position="429"/>
        <end position="633"/>
    </location>
</feature>
<feature type="compositionally biased region" description="Basic and acidic residues" evidence="7">
    <location>
        <begin position="264"/>
        <end position="277"/>
    </location>
</feature>
<evidence type="ECO:0000256" key="1">
    <source>
        <dbReference type="ARBA" id="ARBA00001946"/>
    </source>
</evidence>
<dbReference type="InterPro" id="IPR044929">
    <property type="entry name" value="DNA/RNA_non-sp_Endonuclease_sf"/>
</dbReference>
<evidence type="ECO:0000256" key="6">
    <source>
        <dbReference type="ARBA" id="ARBA00022842"/>
    </source>
</evidence>
<dbReference type="GO" id="GO:0003676">
    <property type="term" value="F:nucleic acid binding"/>
    <property type="evidence" value="ECO:0007669"/>
    <property type="project" value="InterPro"/>
</dbReference>
<dbReference type="InterPro" id="IPR018524">
    <property type="entry name" value="DNA/RNA_endonuclease_AS"/>
</dbReference>
<dbReference type="OrthoDB" id="69221at2759"/>
<evidence type="ECO:0000313" key="11">
    <source>
        <dbReference type="RefSeq" id="XP_035685035.1"/>
    </source>
</evidence>
<keyword evidence="10" id="KW-1185">Reference proteome</keyword>
<dbReference type="InterPro" id="IPR001604">
    <property type="entry name" value="Endo_G_ENPP1-like_dom"/>
</dbReference>
<proteinExistence type="inferred from homology"/>
<feature type="region of interest" description="Disordered" evidence="7">
    <location>
        <begin position="264"/>
        <end position="316"/>
    </location>
</feature>
<reference evidence="10" key="1">
    <citation type="journal article" date="2020" name="Nat. Ecol. Evol.">
        <title>Deeply conserved synteny resolves early events in vertebrate evolution.</title>
        <authorList>
            <person name="Simakov O."/>
            <person name="Marletaz F."/>
            <person name="Yue J.X."/>
            <person name="O'Connell B."/>
            <person name="Jenkins J."/>
            <person name="Brandt A."/>
            <person name="Calef R."/>
            <person name="Tung C.H."/>
            <person name="Huang T.K."/>
            <person name="Schmutz J."/>
            <person name="Satoh N."/>
            <person name="Yu J.K."/>
            <person name="Putnam N.H."/>
            <person name="Green R.E."/>
            <person name="Rokhsar D.S."/>
        </authorList>
    </citation>
    <scope>NUCLEOTIDE SEQUENCE [LARGE SCALE GENOMIC DNA]</scope>
    <source>
        <strain evidence="10">S238N-H82</strain>
    </source>
</reference>
<evidence type="ECO:0000259" key="8">
    <source>
        <dbReference type="SMART" id="SM00477"/>
    </source>
</evidence>
<dbReference type="SMART" id="SM00477">
    <property type="entry name" value="NUC"/>
    <property type="match status" value="1"/>
</dbReference>
<name>A0A9J7LNI4_BRAFL</name>
<sequence>MYIYLDAINLRCCLKLGLCPTELHEAIEDGCDDDTATWGITGKDDLCPLPSDVTDMLWRYGDCGKCQSLSGDYSSCGYYFNRGHLNPNSINNQTRDVEEGTFSLLNSAPQAADFNQCTWQPYECAVGLIAEKVFTKAAQSGSDVRSIYVITGTKLGRGHKWLKGRAAIPDFYWKAVCYPGDEAKGIAPFAFAFYGANCNCTKVKTVGISVFEEWLYRGSVYPESRLFPGSVCEGNVSVWTDDNGDSFETFLEKVTPECRKGTGDLETRCANPEREACQKPSKPVTPPVKPPGPQGGLPPSPSLGSPLTSDMPTDELPANVTAEDKCIMYKVSDEAPVDRCMERCANNYQWWQECSNFFVGTPWPPSSYSSTSSSASCPICQMQADREEALFATRFHTELRIPEYTADAIVRAPDGLEDPRDDDGTLWNRVQLGLCSSTFHDHIRDTCDFPETWWWGVTKVSSRSCRLSSSLYLEECGDCQGLDDNYDGCGTYADRGHLNPNAINNRDEASREATFSFINVAPQAPHFNRHVWESFEEKVRYKAEEVYRNAEAAGSGHVTLYVITGTKTGPGNEWLKGRVAFPDYFWKAVCYPGDESAGLRPFGVGFYGRNVNFIEVEDMVSLGLSEFDSWLYDGGEKHIFQGSVCATGVDKWDIENE</sequence>
<dbReference type="InterPro" id="IPR044925">
    <property type="entry name" value="His-Me_finger_sf"/>
</dbReference>
<evidence type="ECO:0000259" key="9">
    <source>
        <dbReference type="SMART" id="SM00892"/>
    </source>
</evidence>
<evidence type="ECO:0000256" key="5">
    <source>
        <dbReference type="ARBA" id="ARBA00022759"/>
    </source>
</evidence>
<keyword evidence="6" id="KW-0460">Magnesium</keyword>
<dbReference type="Gene3D" id="3.40.570.10">
    <property type="entry name" value="Extracellular Endonuclease, subunit A"/>
    <property type="match status" value="2"/>
</dbReference>
<dbReference type="AlphaFoldDB" id="A0A9J7LNI4"/>
<keyword evidence="5" id="KW-0255">Endonuclease</keyword>
<protein>
    <submittedName>
        <fullName evidence="11">Uncharacterized protein LOC118421690</fullName>
    </submittedName>
</protein>
<dbReference type="GO" id="GO:0016787">
    <property type="term" value="F:hydrolase activity"/>
    <property type="evidence" value="ECO:0007669"/>
    <property type="project" value="InterPro"/>
</dbReference>
<organism evidence="10 11">
    <name type="scientific">Branchiostoma floridae</name>
    <name type="common">Florida lancelet</name>
    <name type="synonym">Amphioxus</name>
    <dbReference type="NCBI Taxonomy" id="7739"/>
    <lineage>
        <taxon>Eukaryota</taxon>
        <taxon>Metazoa</taxon>
        <taxon>Chordata</taxon>
        <taxon>Cephalochordata</taxon>
        <taxon>Leptocardii</taxon>
        <taxon>Amphioxiformes</taxon>
        <taxon>Branchiostomatidae</taxon>
        <taxon>Branchiostoma</taxon>
    </lineage>
</organism>
<keyword evidence="3" id="KW-0540">Nuclease</keyword>
<dbReference type="PANTHER" id="PTHR21472:SF7">
    <property type="entry name" value="ENDONUCLEASE G, MITOCHONDRIAL-LIKE ISOFORM X2"/>
    <property type="match status" value="1"/>
</dbReference>
<dbReference type="RefSeq" id="XP_035685035.1">
    <property type="nucleotide sequence ID" value="XM_035829142.1"/>
</dbReference>
<evidence type="ECO:0000256" key="7">
    <source>
        <dbReference type="SAM" id="MobiDB-lite"/>
    </source>
</evidence>
<comment type="cofactor">
    <cofactor evidence="1">
        <name>Mg(2+)</name>
        <dbReference type="ChEBI" id="CHEBI:18420"/>
    </cofactor>
</comment>
<feature type="domain" description="DNA/RNA non-specific endonuclease/pyrophosphatase/phosphodiesterase" evidence="9">
    <location>
        <begin position="387"/>
        <end position="627"/>
    </location>
</feature>
<keyword evidence="4" id="KW-0479">Metal-binding</keyword>
<accession>A0A9J7LNI4</accession>
<evidence type="ECO:0000313" key="10">
    <source>
        <dbReference type="Proteomes" id="UP000001554"/>
    </source>
</evidence>
<dbReference type="GO" id="GO:0046872">
    <property type="term" value="F:metal ion binding"/>
    <property type="evidence" value="ECO:0007669"/>
    <property type="project" value="UniProtKB-KW"/>
</dbReference>
<dbReference type="SUPFAM" id="SSF54060">
    <property type="entry name" value="His-Me finger endonucleases"/>
    <property type="match status" value="2"/>
</dbReference>